<evidence type="ECO:0000313" key="3">
    <source>
        <dbReference type="EMBL" id="MDN4166149.1"/>
    </source>
</evidence>
<keyword evidence="1" id="KW-1133">Transmembrane helix</keyword>
<evidence type="ECO:0000259" key="2">
    <source>
        <dbReference type="Pfam" id="PF22827"/>
    </source>
</evidence>
<feature type="transmembrane region" description="Helical" evidence="1">
    <location>
        <begin position="20"/>
        <end position="38"/>
    </location>
</feature>
<reference evidence="3" key="1">
    <citation type="submission" date="2023-06" db="EMBL/GenBank/DDBJ databases">
        <title>Cytophagales bacterium Strain LB-30, isolated from soil.</title>
        <authorList>
            <person name="Liu B."/>
        </authorList>
    </citation>
    <scope>NUCLEOTIDE SEQUENCE</scope>
    <source>
        <strain evidence="3">LB-30</strain>
    </source>
</reference>
<dbReference type="EMBL" id="JAUHJS010000005">
    <property type="protein sequence ID" value="MDN4166149.1"/>
    <property type="molecule type" value="Genomic_DNA"/>
</dbReference>
<keyword evidence="4" id="KW-1185">Reference proteome</keyword>
<organism evidence="3 4">
    <name type="scientific">Shiella aurantiaca</name>
    <dbReference type="NCBI Taxonomy" id="3058365"/>
    <lineage>
        <taxon>Bacteria</taxon>
        <taxon>Pseudomonadati</taxon>
        <taxon>Bacteroidota</taxon>
        <taxon>Cytophagia</taxon>
        <taxon>Cytophagales</taxon>
        <taxon>Shiellaceae</taxon>
        <taxon>Shiella</taxon>
    </lineage>
</organism>
<dbReference type="InterPro" id="IPR019852">
    <property type="entry name" value="Motility-assoc_prot_GldL"/>
</dbReference>
<keyword evidence="1" id="KW-0472">Membrane</keyword>
<accession>A0ABT8F7D1</accession>
<dbReference type="Pfam" id="PF22827">
    <property type="entry name" value="GldL_N"/>
    <property type="match status" value="1"/>
</dbReference>
<dbReference type="RefSeq" id="WP_320004683.1">
    <property type="nucleotide sequence ID" value="NZ_JAUHJS010000005.1"/>
</dbReference>
<keyword evidence="1" id="KW-0812">Transmembrane</keyword>
<feature type="domain" description="Gliding motility protein GldL-like N-terminal" evidence="2">
    <location>
        <begin position="20"/>
        <end position="81"/>
    </location>
</feature>
<evidence type="ECO:0000256" key="1">
    <source>
        <dbReference type="SAM" id="Phobius"/>
    </source>
</evidence>
<name>A0ABT8F7D1_9BACT</name>
<dbReference type="InterPro" id="IPR055087">
    <property type="entry name" value="GldL-like_N"/>
</dbReference>
<dbReference type="NCBIfam" id="TIGR03513">
    <property type="entry name" value="GldL_gliding"/>
    <property type="match status" value="1"/>
</dbReference>
<evidence type="ECO:0000313" key="4">
    <source>
        <dbReference type="Proteomes" id="UP001168552"/>
    </source>
</evidence>
<sequence>MSQKKGGFTELLFSTIMPKVYGIGAAVVIVGAMFKILHLPGAPAMLGIGLTTEAIIFFLSAFEPKHAELDWSRVYPELAEDFDDDYEDVSSPKKVGAGNESVSKKMDTMLESAKIGPELIESLGKGMKNLADSASKMSNLADAAVATNEYATNVKTASKSLVDMNKSYASTAQAMSEMASASADSKEYHMQVQTATKHLSALNSVYELELKDANTHIKAMNKFYSNLTVAMESMSAASKESEQFKNEITKLTGNLTTLNKVYGNMLAAMKQ</sequence>
<proteinExistence type="predicted"/>
<dbReference type="Proteomes" id="UP001168552">
    <property type="component" value="Unassembled WGS sequence"/>
</dbReference>
<comment type="caution">
    <text evidence="3">The sequence shown here is derived from an EMBL/GenBank/DDBJ whole genome shotgun (WGS) entry which is preliminary data.</text>
</comment>
<gene>
    <name evidence="3" type="primary">gldL</name>
    <name evidence="3" type="ORF">QWY31_11590</name>
</gene>
<protein>
    <submittedName>
        <fullName evidence="3">Gliding motility protein GldL</fullName>
    </submittedName>
</protein>